<reference evidence="2 3" key="1">
    <citation type="submission" date="2020-06" db="EMBL/GenBank/DDBJ databases">
        <title>Genome mining for natural products.</title>
        <authorList>
            <person name="Zhang B."/>
            <person name="Shi J."/>
            <person name="Ge H."/>
        </authorList>
    </citation>
    <scope>NUCLEOTIDE SEQUENCE [LARGE SCALE GENOMIC DNA]</scope>
    <source>
        <strain evidence="2 3">NA00687</strain>
    </source>
</reference>
<organism evidence="2 3">
    <name type="scientific">Streptomyces buecherae</name>
    <dbReference type="NCBI Taxonomy" id="2763006"/>
    <lineage>
        <taxon>Bacteria</taxon>
        <taxon>Bacillati</taxon>
        <taxon>Actinomycetota</taxon>
        <taxon>Actinomycetes</taxon>
        <taxon>Kitasatosporales</taxon>
        <taxon>Streptomycetaceae</taxon>
        <taxon>Streptomyces</taxon>
    </lineage>
</organism>
<feature type="domain" description="N-acetyltransferase" evidence="1">
    <location>
        <begin position="15"/>
        <end position="147"/>
    </location>
</feature>
<dbReference type="Gene3D" id="3.40.630.30">
    <property type="match status" value="1"/>
</dbReference>
<dbReference type="Pfam" id="PF18014">
    <property type="entry name" value="Acetyltransf_18"/>
    <property type="match status" value="1"/>
</dbReference>
<keyword evidence="3" id="KW-1185">Reference proteome</keyword>
<name>A0A7H8NNB2_9ACTN</name>
<dbReference type="SUPFAM" id="SSF55729">
    <property type="entry name" value="Acyl-CoA N-acyltransferases (Nat)"/>
    <property type="match status" value="1"/>
</dbReference>
<dbReference type="PANTHER" id="PTHR47237">
    <property type="entry name" value="SLL0310 PROTEIN"/>
    <property type="match status" value="1"/>
</dbReference>
<dbReference type="GO" id="GO:0016747">
    <property type="term" value="F:acyltransferase activity, transferring groups other than amino-acyl groups"/>
    <property type="evidence" value="ECO:0007669"/>
    <property type="project" value="InterPro"/>
</dbReference>
<keyword evidence="2" id="KW-0808">Transferase</keyword>
<evidence type="ECO:0000313" key="3">
    <source>
        <dbReference type="Proteomes" id="UP000509303"/>
    </source>
</evidence>
<dbReference type="AlphaFoldDB" id="A0A7H8NNB2"/>
<evidence type="ECO:0000259" key="1">
    <source>
        <dbReference type="PROSITE" id="PS51186"/>
    </source>
</evidence>
<proteinExistence type="predicted"/>
<dbReference type="PANTHER" id="PTHR47237:SF1">
    <property type="entry name" value="SLL0310 PROTEIN"/>
    <property type="match status" value="1"/>
</dbReference>
<dbReference type="InterPro" id="IPR052729">
    <property type="entry name" value="Acyl/Acetyltrans_Enzymes"/>
</dbReference>
<sequence length="292" mass="31280">MGAGTPPAPHDVARLSLASASLTDWYQVAEWAAAEGWNPGHRDADCFHATDPAGFFIGRLDGEPVSAVSVVNYSDAYAFLGFYLVHPDHRRCGLGLATWRAAMPHAGNRLVGLDAVPAQEATYRRSGFTAVYRTTRYAGVPERARASDADVVPVGRDHVAAISGYDRACFPTERGAFVQRWLTTGGHAAYVWLDRGHVAGYGVIRPARDGRRIGPLFADSRRGAEALFDALTSHLDPGEKVYVDVPDPQPEAGALVTARGLRPDSVTARMYTGPAPETAMAATYAVTSLELG</sequence>
<gene>
    <name evidence="2" type="ORF">HUT08_35125</name>
</gene>
<dbReference type="Gene3D" id="3.40.630.90">
    <property type="match status" value="1"/>
</dbReference>
<dbReference type="Proteomes" id="UP000509303">
    <property type="component" value="Chromosome"/>
</dbReference>
<dbReference type="Pfam" id="PF00583">
    <property type="entry name" value="Acetyltransf_1"/>
    <property type="match status" value="1"/>
</dbReference>
<dbReference type="InterPro" id="IPR000182">
    <property type="entry name" value="GNAT_dom"/>
</dbReference>
<evidence type="ECO:0000313" key="2">
    <source>
        <dbReference type="EMBL" id="QKW54998.1"/>
    </source>
</evidence>
<dbReference type="CDD" id="cd04301">
    <property type="entry name" value="NAT_SF"/>
    <property type="match status" value="1"/>
</dbReference>
<protein>
    <submittedName>
        <fullName evidence="2">GNAT family N-acetyltransferase</fullName>
    </submittedName>
</protein>
<dbReference type="InterPro" id="IPR016181">
    <property type="entry name" value="Acyl_CoA_acyltransferase"/>
</dbReference>
<dbReference type="EMBL" id="CP054929">
    <property type="protein sequence ID" value="QKW54998.1"/>
    <property type="molecule type" value="Genomic_DNA"/>
</dbReference>
<accession>A0A7H8NNB2</accession>
<dbReference type="PROSITE" id="PS51186">
    <property type="entry name" value="GNAT"/>
    <property type="match status" value="1"/>
</dbReference>
<dbReference type="InterPro" id="IPR041496">
    <property type="entry name" value="YitH/HolE_GNAT"/>
</dbReference>